<dbReference type="InterPro" id="IPR000477">
    <property type="entry name" value="RT_dom"/>
</dbReference>
<keyword evidence="3" id="KW-1185">Reference proteome</keyword>
<dbReference type="InterPro" id="IPR052343">
    <property type="entry name" value="Retrotransposon-Effector_Assoc"/>
</dbReference>
<protein>
    <recommendedName>
        <fullName evidence="1">Reverse transcriptase domain-containing protein</fullName>
    </recommendedName>
</protein>
<dbReference type="PANTHER" id="PTHR46890">
    <property type="entry name" value="NON-LTR RETROLELEMENT REVERSE TRANSCRIPTASE-LIKE PROTEIN-RELATED"/>
    <property type="match status" value="1"/>
</dbReference>
<organism evidence="2 3">
    <name type="scientific">Prunus dulcis</name>
    <name type="common">Almond</name>
    <name type="synonym">Amygdalus dulcis</name>
    <dbReference type="NCBI Taxonomy" id="3755"/>
    <lineage>
        <taxon>Eukaryota</taxon>
        <taxon>Viridiplantae</taxon>
        <taxon>Streptophyta</taxon>
        <taxon>Embryophyta</taxon>
        <taxon>Tracheophyta</taxon>
        <taxon>Spermatophyta</taxon>
        <taxon>Magnoliopsida</taxon>
        <taxon>eudicotyledons</taxon>
        <taxon>Gunneridae</taxon>
        <taxon>Pentapetalae</taxon>
        <taxon>rosids</taxon>
        <taxon>fabids</taxon>
        <taxon>Rosales</taxon>
        <taxon>Rosaceae</taxon>
        <taxon>Amygdaloideae</taxon>
        <taxon>Amygdaleae</taxon>
        <taxon>Prunus</taxon>
    </lineage>
</organism>
<accession>A0AAD4VG77</accession>
<dbReference type="EMBL" id="JAJFAZ020000006">
    <property type="protein sequence ID" value="KAI5323749.1"/>
    <property type="molecule type" value="Genomic_DNA"/>
</dbReference>
<proteinExistence type="predicted"/>
<dbReference type="Pfam" id="PF00078">
    <property type="entry name" value="RVT_1"/>
    <property type="match status" value="1"/>
</dbReference>
<name>A0AAD4VG77_PRUDU</name>
<evidence type="ECO:0000313" key="3">
    <source>
        <dbReference type="Proteomes" id="UP001054821"/>
    </source>
</evidence>
<dbReference type="InterPro" id="IPR043502">
    <property type="entry name" value="DNA/RNA_pol_sf"/>
</dbReference>
<dbReference type="SUPFAM" id="SSF56672">
    <property type="entry name" value="DNA/RNA polymerases"/>
    <property type="match status" value="1"/>
</dbReference>
<dbReference type="AlphaFoldDB" id="A0AAD4VG77"/>
<evidence type="ECO:0000259" key="1">
    <source>
        <dbReference type="Pfam" id="PF00078"/>
    </source>
</evidence>
<reference evidence="2 3" key="1">
    <citation type="journal article" date="2022" name="G3 (Bethesda)">
        <title>Whole-genome sequence and methylome profiling of the almond [Prunus dulcis (Mill.) D.A. Webb] cultivar 'Nonpareil'.</title>
        <authorList>
            <person name="D'Amico-Willman K.M."/>
            <person name="Ouma W.Z."/>
            <person name="Meulia T."/>
            <person name="Sideli G.M."/>
            <person name="Gradziel T.M."/>
            <person name="Fresnedo-Ramirez J."/>
        </authorList>
    </citation>
    <scope>NUCLEOTIDE SEQUENCE [LARGE SCALE GENOMIC DNA]</scope>
    <source>
        <strain evidence="2">Clone GOH B32 T37-40</strain>
    </source>
</reference>
<dbReference type="Proteomes" id="UP001054821">
    <property type="component" value="Chromosome 6"/>
</dbReference>
<gene>
    <name evidence="2" type="ORF">L3X38_032821</name>
</gene>
<sequence length="167" mass="18715">MAEQAPNLLLMADFLHVIEPYVTSQDNVNLLAPVTDFELECAVKGIGPLKAPGPDGLQVVFYQRCGKNTKLMVKDLVNDFFTNNIPLQDLNHTNITIIPKVDSPETVNHYRPISLCNVSYKIITKILVNRLKPLLSKCISRNQGAFGPGRSIFDNILIAHELFHDFK</sequence>
<dbReference type="PANTHER" id="PTHR46890:SF48">
    <property type="entry name" value="RNA-DIRECTED DNA POLYMERASE"/>
    <property type="match status" value="1"/>
</dbReference>
<comment type="caution">
    <text evidence="2">The sequence shown here is derived from an EMBL/GenBank/DDBJ whole genome shotgun (WGS) entry which is preliminary data.</text>
</comment>
<evidence type="ECO:0000313" key="2">
    <source>
        <dbReference type="EMBL" id="KAI5323749.1"/>
    </source>
</evidence>
<feature type="domain" description="Reverse transcriptase" evidence="1">
    <location>
        <begin position="98"/>
        <end position="159"/>
    </location>
</feature>